<dbReference type="OrthoDB" id="1098628at2"/>
<evidence type="ECO:0000259" key="1">
    <source>
        <dbReference type="Pfam" id="PF17293"/>
    </source>
</evidence>
<dbReference type="Proteomes" id="UP000318528">
    <property type="component" value="Unassembled WGS sequence"/>
</dbReference>
<evidence type="ECO:0000313" key="5">
    <source>
        <dbReference type="Proteomes" id="UP000318669"/>
    </source>
</evidence>
<reference evidence="4 5" key="1">
    <citation type="submission" date="2019-07" db="EMBL/GenBank/DDBJ databases">
        <title>Novel species of Flavobacterium.</title>
        <authorList>
            <person name="Liu Q."/>
            <person name="Xin Y.-H."/>
        </authorList>
    </citation>
    <scope>NUCLEOTIDE SEQUENCE [LARGE SCALE GENOMIC DNA]</scope>
    <source>
        <strain evidence="2 4">GSP39</strain>
        <strain evidence="3 5">GSR22</strain>
    </source>
</reference>
<feature type="domain" description="Arm DNA-binding" evidence="1">
    <location>
        <begin position="6"/>
        <end position="53"/>
    </location>
</feature>
<protein>
    <recommendedName>
        <fullName evidence="1">Arm DNA-binding domain-containing protein</fullName>
    </recommendedName>
</protein>
<evidence type="ECO:0000313" key="2">
    <source>
        <dbReference type="EMBL" id="TRX01954.1"/>
    </source>
</evidence>
<dbReference type="Proteomes" id="UP000318669">
    <property type="component" value="Unassembled WGS sequence"/>
</dbReference>
<comment type="caution">
    <text evidence="3">The sequence shown here is derived from an EMBL/GenBank/DDBJ whole genome shotgun (WGS) entry which is preliminary data.</text>
</comment>
<dbReference type="AlphaFoldDB" id="A0A553BAC6"/>
<dbReference type="EMBL" id="VJZL01000051">
    <property type="protein sequence ID" value="TRX05197.1"/>
    <property type="molecule type" value="Genomic_DNA"/>
</dbReference>
<keyword evidence="4" id="KW-1185">Reference proteome</keyword>
<gene>
    <name evidence="3" type="ORF">FNW11_16410</name>
    <name evidence="2" type="ORF">FNW12_16750</name>
</gene>
<dbReference type="EMBL" id="VJZN01000045">
    <property type="protein sequence ID" value="TRX01954.1"/>
    <property type="molecule type" value="Genomic_DNA"/>
</dbReference>
<proteinExistence type="predicted"/>
<dbReference type="Pfam" id="PF17293">
    <property type="entry name" value="Arm-DNA-bind_5"/>
    <property type="match status" value="1"/>
</dbReference>
<evidence type="ECO:0000313" key="3">
    <source>
        <dbReference type="EMBL" id="TRX05197.1"/>
    </source>
</evidence>
<evidence type="ECO:0000313" key="4">
    <source>
        <dbReference type="Proteomes" id="UP000318528"/>
    </source>
</evidence>
<dbReference type="RefSeq" id="WP_143389019.1">
    <property type="nucleotide sequence ID" value="NZ_VJZL01000051.1"/>
</dbReference>
<accession>A0A553BAC6</accession>
<organism evidence="3 5">
    <name type="scientific">Flavobacterium gawalongense</name>
    <dbReference type="NCBI Taxonomy" id="2594432"/>
    <lineage>
        <taxon>Bacteria</taxon>
        <taxon>Pseudomonadati</taxon>
        <taxon>Bacteroidota</taxon>
        <taxon>Flavobacteriia</taxon>
        <taxon>Flavobacteriales</taxon>
        <taxon>Flavobacteriaceae</taxon>
        <taxon>Flavobacterium</taxon>
    </lineage>
</organism>
<sequence length="58" mass="6953">MLNIYFYLKSGKFNWKGESPIFVRISYNQKSTTMTTGKSISKERWEFTNKLRNLLKLD</sequence>
<name>A0A553BAC6_9FLAO</name>
<dbReference type="InterPro" id="IPR035386">
    <property type="entry name" value="Arm-DNA-bind_5"/>
</dbReference>